<feature type="compositionally biased region" description="Pro residues" evidence="5">
    <location>
        <begin position="138"/>
        <end position="153"/>
    </location>
</feature>
<dbReference type="InterPro" id="IPR014756">
    <property type="entry name" value="Ig_E-set"/>
</dbReference>
<keyword evidence="6" id="KW-0812">Transmembrane</keyword>
<dbReference type="RefSeq" id="WP_100837057.1">
    <property type="nucleotide sequence ID" value="NZ_RJVJ01000001.1"/>
</dbReference>
<organism evidence="9 10">
    <name type="scientific">Kitasatospora cineracea</name>
    <dbReference type="NCBI Taxonomy" id="88074"/>
    <lineage>
        <taxon>Bacteria</taxon>
        <taxon>Bacillati</taxon>
        <taxon>Actinomycetota</taxon>
        <taxon>Actinomycetes</taxon>
        <taxon>Kitasatosporales</taxon>
        <taxon>Streptomycetaceae</taxon>
        <taxon>Kitasatospora</taxon>
    </lineage>
</organism>
<dbReference type="InterPro" id="IPR007348">
    <property type="entry name" value="CopC_dom"/>
</dbReference>
<dbReference type="SUPFAM" id="SSF81296">
    <property type="entry name" value="E set domains"/>
    <property type="match status" value="1"/>
</dbReference>
<evidence type="ECO:0000256" key="1">
    <source>
        <dbReference type="ARBA" id="ARBA00004196"/>
    </source>
</evidence>
<dbReference type="Proteomes" id="UP000267408">
    <property type="component" value="Unassembled WGS sequence"/>
</dbReference>
<dbReference type="InterPro" id="IPR014755">
    <property type="entry name" value="Cu-Rt/internalin_Ig-like"/>
</dbReference>
<dbReference type="InterPro" id="IPR032694">
    <property type="entry name" value="CopC/D"/>
</dbReference>
<keyword evidence="2" id="KW-0479">Metal-binding</keyword>
<accession>A0A8G1XEQ4</accession>
<evidence type="ECO:0000313" key="10">
    <source>
        <dbReference type="Proteomes" id="UP000267408"/>
    </source>
</evidence>
<evidence type="ECO:0000256" key="3">
    <source>
        <dbReference type="ARBA" id="ARBA00022729"/>
    </source>
</evidence>
<comment type="caution">
    <text evidence="9">The sequence shown here is derived from an EMBL/GenBank/DDBJ whole genome shotgun (WGS) entry which is preliminary data.</text>
</comment>
<keyword evidence="6" id="KW-1133">Transmembrane helix</keyword>
<feature type="domain" description="CopC" evidence="8">
    <location>
        <begin position="33"/>
        <end position="125"/>
    </location>
</feature>
<evidence type="ECO:0000313" key="9">
    <source>
        <dbReference type="EMBL" id="ROR43012.1"/>
    </source>
</evidence>
<proteinExistence type="predicted"/>
<dbReference type="AlphaFoldDB" id="A0A8G1XEQ4"/>
<feature type="transmembrane region" description="Helical" evidence="6">
    <location>
        <begin position="174"/>
        <end position="192"/>
    </location>
</feature>
<dbReference type="GO" id="GO:0042597">
    <property type="term" value="C:periplasmic space"/>
    <property type="evidence" value="ECO:0007669"/>
    <property type="project" value="InterPro"/>
</dbReference>
<dbReference type="GO" id="GO:0005886">
    <property type="term" value="C:plasma membrane"/>
    <property type="evidence" value="ECO:0007669"/>
    <property type="project" value="TreeGrafter"/>
</dbReference>
<reference evidence="9 10" key="1">
    <citation type="submission" date="2018-11" db="EMBL/GenBank/DDBJ databases">
        <title>Sequencing the genomes of 1000 actinobacteria strains.</title>
        <authorList>
            <person name="Klenk H.-P."/>
        </authorList>
    </citation>
    <scope>NUCLEOTIDE SEQUENCE [LARGE SCALE GENOMIC DNA]</scope>
    <source>
        <strain evidence="9 10">DSM 44780</strain>
    </source>
</reference>
<dbReference type="GO" id="GO:0046688">
    <property type="term" value="P:response to copper ion"/>
    <property type="evidence" value="ECO:0007669"/>
    <property type="project" value="InterPro"/>
</dbReference>
<keyword evidence="6" id="KW-0472">Membrane</keyword>
<protein>
    <recommendedName>
        <fullName evidence="8">CopC domain-containing protein</fullName>
    </recommendedName>
</protein>
<gene>
    <name evidence="9" type="ORF">EDD39_1147</name>
</gene>
<dbReference type="OrthoDB" id="5242236at2"/>
<dbReference type="EMBL" id="RJVJ01000001">
    <property type="protein sequence ID" value="ROR43012.1"/>
    <property type="molecule type" value="Genomic_DNA"/>
</dbReference>
<evidence type="ECO:0000256" key="5">
    <source>
        <dbReference type="SAM" id="MobiDB-lite"/>
    </source>
</evidence>
<dbReference type="GO" id="GO:0030313">
    <property type="term" value="C:cell envelope"/>
    <property type="evidence" value="ECO:0007669"/>
    <property type="project" value="UniProtKB-SubCell"/>
</dbReference>
<comment type="subcellular location">
    <subcellularLocation>
        <location evidence="1">Cell envelope</location>
    </subcellularLocation>
</comment>
<keyword evidence="4" id="KW-0186">Copper</keyword>
<dbReference type="GO" id="GO:0006825">
    <property type="term" value="P:copper ion transport"/>
    <property type="evidence" value="ECO:0007669"/>
    <property type="project" value="InterPro"/>
</dbReference>
<feature type="chain" id="PRO_5034355111" description="CopC domain-containing protein" evidence="7">
    <location>
        <begin position="33"/>
        <end position="201"/>
    </location>
</feature>
<evidence type="ECO:0000256" key="7">
    <source>
        <dbReference type="SAM" id="SignalP"/>
    </source>
</evidence>
<dbReference type="PANTHER" id="PTHR34820:SF4">
    <property type="entry name" value="INNER MEMBRANE PROTEIN YEBZ"/>
    <property type="match status" value="1"/>
</dbReference>
<name>A0A8G1XEQ4_9ACTN</name>
<feature type="signal peptide" evidence="7">
    <location>
        <begin position="1"/>
        <end position="32"/>
    </location>
</feature>
<evidence type="ECO:0000256" key="2">
    <source>
        <dbReference type="ARBA" id="ARBA00022723"/>
    </source>
</evidence>
<dbReference type="Pfam" id="PF04234">
    <property type="entry name" value="CopC"/>
    <property type="match status" value="1"/>
</dbReference>
<sequence length="201" mass="20285">MTFPVPSRRARVCAVCLAALACTGLSAPPAAAHTGLNSSDPADAATLAAWPARVRLSFTDPMSQPYSKIAVTGPDGRAYGLGEVQVEGTAAALDLAPSTAPGRYQVGYRVVSKDGHPVTGTVTFTYTPTAPSTAAAVPPAPSPQPPTPTPTPSPGTAADAQPARKRSGISIPQAAAGAGLLALAATAGVFALRRRQVRHAR</sequence>
<evidence type="ECO:0000256" key="6">
    <source>
        <dbReference type="SAM" id="Phobius"/>
    </source>
</evidence>
<dbReference type="PANTHER" id="PTHR34820">
    <property type="entry name" value="INNER MEMBRANE PROTEIN YEBZ"/>
    <property type="match status" value="1"/>
</dbReference>
<dbReference type="Gene3D" id="2.60.40.1220">
    <property type="match status" value="1"/>
</dbReference>
<dbReference type="GO" id="GO:0005507">
    <property type="term" value="F:copper ion binding"/>
    <property type="evidence" value="ECO:0007669"/>
    <property type="project" value="InterPro"/>
</dbReference>
<keyword evidence="3 7" id="KW-0732">Signal</keyword>
<feature type="region of interest" description="Disordered" evidence="5">
    <location>
        <begin position="130"/>
        <end position="170"/>
    </location>
</feature>
<evidence type="ECO:0000259" key="8">
    <source>
        <dbReference type="Pfam" id="PF04234"/>
    </source>
</evidence>
<evidence type="ECO:0000256" key="4">
    <source>
        <dbReference type="ARBA" id="ARBA00023008"/>
    </source>
</evidence>